<protein>
    <submittedName>
        <fullName evidence="1">25939_t:CDS:1</fullName>
    </submittedName>
</protein>
<proteinExistence type="predicted"/>
<accession>A0A9N9N7C6</accession>
<dbReference type="AlphaFoldDB" id="A0A9N9N7C6"/>
<gene>
    <name evidence="1" type="ORF">DERYTH_LOCUS13372</name>
</gene>
<organism evidence="1 2">
    <name type="scientific">Dentiscutata erythropus</name>
    <dbReference type="NCBI Taxonomy" id="1348616"/>
    <lineage>
        <taxon>Eukaryota</taxon>
        <taxon>Fungi</taxon>
        <taxon>Fungi incertae sedis</taxon>
        <taxon>Mucoromycota</taxon>
        <taxon>Glomeromycotina</taxon>
        <taxon>Glomeromycetes</taxon>
        <taxon>Diversisporales</taxon>
        <taxon>Gigasporaceae</taxon>
        <taxon>Dentiscutata</taxon>
    </lineage>
</organism>
<evidence type="ECO:0000313" key="1">
    <source>
        <dbReference type="EMBL" id="CAG8707457.1"/>
    </source>
</evidence>
<comment type="caution">
    <text evidence="1">The sequence shown here is derived from an EMBL/GenBank/DDBJ whole genome shotgun (WGS) entry which is preliminary data.</text>
</comment>
<name>A0A9N9N7C6_9GLOM</name>
<reference evidence="1" key="1">
    <citation type="submission" date="2021-06" db="EMBL/GenBank/DDBJ databases">
        <authorList>
            <person name="Kallberg Y."/>
            <person name="Tangrot J."/>
            <person name="Rosling A."/>
        </authorList>
    </citation>
    <scope>NUCLEOTIDE SEQUENCE</scope>
    <source>
        <strain evidence="1">MA453B</strain>
    </source>
</reference>
<dbReference type="EMBL" id="CAJVPY010009328">
    <property type="protein sequence ID" value="CAG8707457.1"/>
    <property type="molecule type" value="Genomic_DNA"/>
</dbReference>
<keyword evidence="2" id="KW-1185">Reference proteome</keyword>
<sequence>MNTEQKPVEITETYKHEVEQNGTKITEIKILKSKSNDNSLLDHIKPLKMSNQK</sequence>
<evidence type="ECO:0000313" key="2">
    <source>
        <dbReference type="Proteomes" id="UP000789405"/>
    </source>
</evidence>
<dbReference type="Proteomes" id="UP000789405">
    <property type="component" value="Unassembled WGS sequence"/>
</dbReference>